<evidence type="ECO:0000313" key="1">
    <source>
        <dbReference type="EMBL" id="CAE8602803.1"/>
    </source>
</evidence>
<name>A0A813EL63_POLGL</name>
<organism evidence="1 2">
    <name type="scientific">Polarella glacialis</name>
    <name type="common">Dinoflagellate</name>
    <dbReference type="NCBI Taxonomy" id="89957"/>
    <lineage>
        <taxon>Eukaryota</taxon>
        <taxon>Sar</taxon>
        <taxon>Alveolata</taxon>
        <taxon>Dinophyceae</taxon>
        <taxon>Suessiales</taxon>
        <taxon>Suessiaceae</taxon>
        <taxon>Polarella</taxon>
    </lineage>
</organism>
<reference evidence="1" key="1">
    <citation type="submission" date="2021-02" db="EMBL/GenBank/DDBJ databases">
        <authorList>
            <person name="Dougan E. K."/>
            <person name="Rhodes N."/>
            <person name="Thang M."/>
            <person name="Chan C."/>
        </authorList>
    </citation>
    <scope>NUCLEOTIDE SEQUENCE</scope>
</reference>
<dbReference type="EMBL" id="CAJNNV010014668">
    <property type="protein sequence ID" value="CAE8602803.1"/>
    <property type="molecule type" value="Genomic_DNA"/>
</dbReference>
<evidence type="ECO:0008006" key="3">
    <source>
        <dbReference type="Google" id="ProtNLM"/>
    </source>
</evidence>
<dbReference type="Gene3D" id="3.30.1060.10">
    <property type="entry name" value="Peptide methionine sulphoxide reductase MsrA"/>
    <property type="match status" value="1"/>
</dbReference>
<dbReference type="AlphaFoldDB" id="A0A813EL63"/>
<feature type="non-terminal residue" evidence="1">
    <location>
        <position position="156"/>
    </location>
</feature>
<dbReference type="Proteomes" id="UP000654075">
    <property type="component" value="Unassembled WGS sequence"/>
</dbReference>
<dbReference type="InterPro" id="IPR036509">
    <property type="entry name" value="Met_Sox_Rdtase_MsrA_sf"/>
</dbReference>
<protein>
    <recommendedName>
        <fullName evidence="3">Peptide-methionine (S)-S-oxide reductase</fullName>
    </recommendedName>
</protein>
<comment type="caution">
    <text evidence="1">The sequence shown here is derived from an EMBL/GenBank/DDBJ whole genome shotgun (WGS) entry which is preliminary data.</text>
</comment>
<sequence>VCYHNMAFAPDYGQMGHTEVVNVNVPESKLGEFAKEYLDDAARLRGGRHDPQDRGTEYRSAIGLPGGMDSPLFKSIEAANNGRLELVAGKGNDADTVNTKKVWVYDSNKYPFHQGEVYHQFHDDMQDRYSQDYHKLKDVLIASGKIAKVDCPEVGF</sequence>
<gene>
    <name evidence="1" type="ORF">PGLA1383_LOCUS21038</name>
</gene>
<keyword evidence="2" id="KW-1185">Reference proteome</keyword>
<evidence type="ECO:0000313" key="2">
    <source>
        <dbReference type="Proteomes" id="UP000654075"/>
    </source>
</evidence>
<proteinExistence type="predicted"/>
<accession>A0A813EL63</accession>
<dbReference type="GO" id="GO:0008113">
    <property type="term" value="F:peptide-methionine (S)-S-oxide reductase activity"/>
    <property type="evidence" value="ECO:0007669"/>
    <property type="project" value="InterPro"/>
</dbReference>
<dbReference type="OrthoDB" id="443672at2759"/>